<accession>A0ACD4D790</accession>
<evidence type="ECO:0000313" key="2">
    <source>
        <dbReference type="Proteomes" id="UP001061991"/>
    </source>
</evidence>
<name>A0ACD4D790_9HYPH</name>
<sequence>MNNIDWSKLITAEDKARASVPSTVSRRQFKMQLAISGLSAQVETWIASQPELVQIAFEESGSFVRTDEMLVLGFDALGFTEEQVDQFFTEAARL</sequence>
<reference evidence="1" key="1">
    <citation type="submission" date="2022-09" db="EMBL/GenBank/DDBJ databases">
        <title>Interaction between co-microsymbionts with complementary sets of symbiotic genes in legume-rhizobium systems.</title>
        <authorList>
            <person name="Safronova V."/>
            <person name="Sazanova A."/>
            <person name="Afonin A."/>
            <person name="Chirak E."/>
        </authorList>
    </citation>
    <scope>NUCLEOTIDE SEQUENCE</scope>
    <source>
        <strain evidence="1">A18/3m</strain>
    </source>
</reference>
<evidence type="ECO:0000313" key="1">
    <source>
        <dbReference type="EMBL" id="UXN61563.1"/>
    </source>
</evidence>
<gene>
    <name evidence="1" type="ORF">N8E88_16010</name>
</gene>
<dbReference type="EMBL" id="CP104973">
    <property type="protein sequence ID" value="UXN61563.1"/>
    <property type="molecule type" value="Genomic_DNA"/>
</dbReference>
<proteinExistence type="predicted"/>
<keyword evidence="2" id="KW-1185">Reference proteome</keyword>
<dbReference type="Proteomes" id="UP001061991">
    <property type="component" value="Chromosome"/>
</dbReference>
<organism evidence="1 2">
    <name type="scientific">Phyllobacterium zundukense</name>
    <dbReference type="NCBI Taxonomy" id="1867719"/>
    <lineage>
        <taxon>Bacteria</taxon>
        <taxon>Pseudomonadati</taxon>
        <taxon>Pseudomonadota</taxon>
        <taxon>Alphaproteobacteria</taxon>
        <taxon>Hyphomicrobiales</taxon>
        <taxon>Phyllobacteriaceae</taxon>
        <taxon>Phyllobacterium</taxon>
    </lineage>
</organism>
<protein>
    <submittedName>
        <fullName evidence="1">Uncharacterized protein</fullName>
    </submittedName>
</protein>